<reference evidence="3" key="1">
    <citation type="submission" date="2019-04" db="EMBL/GenBank/DDBJ databases">
        <title>Evolution of Biomass-Degrading Anaerobic Consortia Revealed by Metagenomics.</title>
        <authorList>
            <person name="Peng X."/>
        </authorList>
    </citation>
    <scope>NUCLEOTIDE SEQUENCE</scope>
    <source>
        <strain evidence="3">SIG240</strain>
    </source>
</reference>
<evidence type="ECO:0000313" key="3">
    <source>
        <dbReference type="EMBL" id="MBE6091886.1"/>
    </source>
</evidence>
<comment type="caution">
    <text evidence="3">The sequence shown here is derived from an EMBL/GenBank/DDBJ whole genome shotgun (WGS) entry which is preliminary data.</text>
</comment>
<dbReference type="Pfam" id="PF24696">
    <property type="entry name" value="UGSC"/>
    <property type="match status" value="1"/>
</dbReference>
<dbReference type="EMBL" id="SVBY01000007">
    <property type="protein sequence ID" value="MBE6091886.1"/>
    <property type="molecule type" value="Genomic_DNA"/>
</dbReference>
<evidence type="ECO:0000259" key="2">
    <source>
        <dbReference type="Pfam" id="PF24696"/>
    </source>
</evidence>
<accession>A0A927WHC8</accession>
<name>A0A927WHC8_SELRU</name>
<feature type="region of interest" description="Disordered" evidence="1">
    <location>
        <begin position="651"/>
        <end position="703"/>
    </location>
</feature>
<feature type="compositionally biased region" description="Polar residues" evidence="1">
    <location>
        <begin position="680"/>
        <end position="703"/>
    </location>
</feature>
<proteinExistence type="predicted"/>
<protein>
    <recommendedName>
        <fullName evidence="2">UGSC-like domain-containing protein</fullName>
    </recommendedName>
</protein>
<evidence type="ECO:0000313" key="4">
    <source>
        <dbReference type="Proteomes" id="UP000761380"/>
    </source>
</evidence>
<sequence length="703" mass="76932">MFYERKMFWVLSGVALTTLVTLWAAGQNGKAAGLDNTACPVPVIMEHQQLSPYDVLSPVGRADITMIKQAPRLDTLNGKTIAVVGGSFMASVTHPEIRQLILENYPQAKVLLLGEIGSAGPYPAPGVKRAQKDEFERRLQELHVDAVISGNGGCGLCTPKEEGSCLTAEYLGIPSVMIAAPGFVEQARYVALTAGVPVQRVAVYPGAFSAHTTEELIRNTREILWPQIVEGLTKPIDSAEQKAAAVVEEYTADKVVFSGNLAEVQEFFEGQGWTDGQPIIPPTQAVVEEFFKYTPYGRDDVIGKIPPAYRQVTARHVAVVGAMAGCPPEYMPLLIAFTKAMQNGDFRRTLSSTHAWTPFMWLNGPVARQLGIDAGQGEISVPANKKLGRFIDLAMLNLGGYDVKKNRMGTFGYLSSWAMAEDEEALSRIGWSPYHMLHGFAANDSTVTAASSLNWGNNLTPATSNPDKIAELMAWDAVEKEQFALGGGTPFVYRTILVTEYVARDLAKKYKDKTELEQALIALARRPVAERAYANYWANPGSSFEGKDYSLDRHQRKLAREEGAKDTAMPPWLGWTGQSHAETVPVMAAGKTAIVVTGDANRNKVLTVPGGGMATVKIELPDNWDALLGQLGYKPLADYYIRTNKKTVVPQLPSVQERKKTGTPRFSGKNSKRNGSSKSQYNRKGQYSQNGQYSPYNKNNRRG</sequence>
<gene>
    <name evidence="3" type="ORF">E7201_01710</name>
</gene>
<evidence type="ECO:0000256" key="1">
    <source>
        <dbReference type="SAM" id="MobiDB-lite"/>
    </source>
</evidence>
<organism evidence="3 4">
    <name type="scientific">Selenomonas ruminantium</name>
    <dbReference type="NCBI Taxonomy" id="971"/>
    <lineage>
        <taxon>Bacteria</taxon>
        <taxon>Bacillati</taxon>
        <taxon>Bacillota</taxon>
        <taxon>Negativicutes</taxon>
        <taxon>Selenomonadales</taxon>
        <taxon>Selenomonadaceae</taxon>
        <taxon>Selenomonas</taxon>
    </lineage>
</organism>
<feature type="compositionally biased region" description="Low complexity" evidence="1">
    <location>
        <begin position="667"/>
        <end position="679"/>
    </location>
</feature>
<dbReference type="InterPro" id="IPR057767">
    <property type="entry name" value="UGSC-like_dom"/>
</dbReference>
<feature type="domain" description="UGSC-like" evidence="2">
    <location>
        <begin position="54"/>
        <end position="233"/>
    </location>
</feature>
<dbReference type="Proteomes" id="UP000761380">
    <property type="component" value="Unassembled WGS sequence"/>
</dbReference>
<dbReference type="AlphaFoldDB" id="A0A927WHC8"/>